<evidence type="ECO:0000256" key="4">
    <source>
        <dbReference type="ARBA" id="ARBA00023014"/>
    </source>
</evidence>
<dbReference type="Gene3D" id="3.20.20.70">
    <property type="entry name" value="Aldolase class I"/>
    <property type="match status" value="1"/>
</dbReference>
<dbReference type="InterPro" id="IPR006638">
    <property type="entry name" value="Elp3/MiaA/NifB-like_rSAM"/>
</dbReference>
<keyword evidence="4" id="KW-0411">Iron-sulfur</keyword>
<evidence type="ECO:0000256" key="2">
    <source>
        <dbReference type="ARBA" id="ARBA00022723"/>
    </source>
</evidence>
<reference evidence="6 7" key="1">
    <citation type="journal article" date="2016" name="Nat. Commun.">
        <title>Thousands of microbial genomes shed light on interconnected biogeochemical processes in an aquifer system.</title>
        <authorList>
            <person name="Anantharaman K."/>
            <person name="Brown C.T."/>
            <person name="Hug L.A."/>
            <person name="Sharon I."/>
            <person name="Castelle C.J."/>
            <person name="Probst A.J."/>
            <person name="Thomas B.C."/>
            <person name="Singh A."/>
            <person name="Wilkins M.J."/>
            <person name="Karaoz U."/>
            <person name="Brodie E.L."/>
            <person name="Williams K.H."/>
            <person name="Hubbard S.S."/>
            <person name="Banfield J.F."/>
        </authorList>
    </citation>
    <scope>NUCLEOTIDE SEQUENCE [LARGE SCALE GENOMIC DNA]</scope>
</reference>
<dbReference type="InterPro" id="IPR050377">
    <property type="entry name" value="Radical_SAM_PqqE_MftC-like"/>
</dbReference>
<evidence type="ECO:0000313" key="6">
    <source>
        <dbReference type="EMBL" id="OGY78733.1"/>
    </source>
</evidence>
<dbReference type="InterPro" id="IPR023885">
    <property type="entry name" value="4Fe4S-binding_SPASM_dom"/>
</dbReference>
<dbReference type="SUPFAM" id="SSF102114">
    <property type="entry name" value="Radical SAM enzymes"/>
    <property type="match status" value="1"/>
</dbReference>
<accession>A0A1G2APA8</accession>
<evidence type="ECO:0000256" key="1">
    <source>
        <dbReference type="ARBA" id="ARBA00022691"/>
    </source>
</evidence>
<feature type="domain" description="Radical SAM core" evidence="5">
    <location>
        <begin position="5"/>
        <end position="235"/>
    </location>
</feature>
<evidence type="ECO:0000313" key="7">
    <source>
        <dbReference type="Proteomes" id="UP000177165"/>
    </source>
</evidence>
<keyword evidence="1" id="KW-0949">S-adenosyl-L-methionine</keyword>
<dbReference type="GO" id="GO:0046872">
    <property type="term" value="F:metal ion binding"/>
    <property type="evidence" value="ECO:0007669"/>
    <property type="project" value="UniProtKB-KW"/>
</dbReference>
<dbReference type="PANTHER" id="PTHR11228:SF7">
    <property type="entry name" value="PQQA PEPTIDE CYCLASE"/>
    <property type="match status" value="1"/>
</dbReference>
<dbReference type="PROSITE" id="PS51918">
    <property type="entry name" value="RADICAL_SAM"/>
    <property type="match status" value="1"/>
</dbReference>
<dbReference type="SMART" id="SM00729">
    <property type="entry name" value="Elp3"/>
    <property type="match status" value="1"/>
</dbReference>
<comment type="caution">
    <text evidence="6">The sequence shown here is derived from an EMBL/GenBank/DDBJ whole genome shotgun (WGS) entry which is preliminary data.</text>
</comment>
<name>A0A1G2APA8_9BACT</name>
<dbReference type="SFLD" id="SFLDS00029">
    <property type="entry name" value="Radical_SAM"/>
    <property type="match status" value="1"/>
</dbReference>
<dbReference type="Pfam" id="PF13186">
    <property type="entry name" value="SPASM"/>
    <property type="match status" value="1"/>
</dbReference>
<evidence type="ECO:0000259" key="5">
    <source>
        <dbReference type="PROSITE" id="PS51918"/>
    </source>
</evidence>
<dbReference type="SFLD" id="SFLDG01386">
    <property type="entry name" value="main_SPASM_domain-containing"/>
    <property type="match status" value="1"/>
</dbReference>
<dbReference type="PANTHER" id="PTHR11228">
    <property type="entry name" value="RADICAL SAM DOMAIN PROTEIN"/>
    <property type="match status" value="1"/>
</dbReference>
<dbReference type="InterPro" id="IPR058240">
    <property type="entry name" value="rSAM_sf"/>
</dbReference>
<dbReference type="InterPro" id="IPR013785">
    <property type="entry name" value="Aldolase_TIM"/>
</dbReference>
<dbReference type="NCBIfam" id="TIGR04085">
    <property type="entry name" value="rSAM_more_4Fe4S"/>
    <property type="match status" value="1"/>
</dbReference>
<dbReference type="GO" id="GO:0003824">
    <property type="term" value="F:catalytic activity"/>
    <property type="evidence" value="ECO:0007669"/>
    <property type="project" value="InterPro"/>
</dbReference>
<organism evidence="6 7">
    <name type="scientific">Candidatus Kerfeldbacteria bacterium RIFCSPHIGHO2_02_FULL_42_14</name>
    <dbReference type="NCBI Taxonomy" id="1798540"/>
    <lineage>
        <taxon>Bacteria</taxon>
        <taxon>Candidatus Kerfeldiibacteriota</taxon>
    </lineage>
</organism>
<dbReference type="Proteomes" id="UP000177165">
    <property type="component" value="Unassembled WGS sequence"/>
</dbReference>
<dbReference type="GO" id="GO:0051536">
    <property type="term" value="F:iron-sulfur cluster binding"/>
    <property type="evidence" value="ECO:0007669"/>
    <property type="project" value="UniProtKB-KW"/>
</dbReference>
<dbReference type="EMBL" id="MHKB01000012">
    <property type="protein sequence ID" value="OGY78733.1"/>
    <property type="molecule type" value="Genomic_DNA"/>
</dbReference>
<keyword evidence="3" id="KW-0408">Iron</keyword>
<protein>
    <recommendedName>
        <fullName evidence="5">Radical SAM core domain-containing protein</fullName>
    </recommendedName>
</protein>
<dbReference type="Pfam" id="PF04055">
    <property type="entry name" value="Radical_SAM"/>
    <property type="match status" value="1"/>
</dbReference>
<proteinExistence type="predicted"/>
<evidence type="ECO:0000256" key="3">
    <source>
        <dbReference type="ARBA" id="ARBA00023004"/>
    </source>
</evidence>
<keyword evidence="2" id="KW-0479">Metal-binding</keyword>
<sequence length="451" mass="50210">MTAKLSAPVDVQIELTQACNWRCRHCYNYWRSAGTTTKSGRHLSCDDLFRIVQELTTNRVPSITITGGEPFSRRGEVFTLLETAKKAGIHASINTNLSLVRKEDIEKLADEHGGVSILFSLLSADAAEHERLAGAPNGSYVRVIETAALAIQHGIPVSLNMVLMRENLHAMEVTARLAKNLGVRTFCATKALPNAHAPDGAFLLSAEQVHWSLAELMRIEKLLEIPVDILGCYPRCLLVDTPAYQRFSHRTCVAGYTTVTIGADGNVRPCSHMETSYGNILHKPLADIWQKMGGWREGEFIPEECHGCPVVAACRGGCRVNTLTPGLKNMDCYADTRRLVGLPQERLASRLPEEIGNIPTKVIVCPQVRFRDEPFGALAYRIDPLAIVLINHSATAFLRTVAEKREKFDLSSFLERSGAMTESERRSVERLYQKLIRKGFLMTPTNQQERR</sequence>
<dbReference type="AlphaFoldDB" id="A0A1G2APA8"/>
<gene>
    <name evidence="6" type="ORF">A3B74_02995</name>
</gene>
<dbReference type="InterPro" id="IPR007197">
    <property type="entry name" value="rSAM"/>
</dbReference>
<dbReference type="CDD" id="cd01335">
    <property type="entry name" value="Radical_SAM"/>
    <property type="match status" value="1"/>
</dbReference>
<dbReference type="STRING" id="1798540.A3B74_02995"/>
<dbReference type="SFLD" id="SFLDG01067">
    <property type="entry name" value="SPASM/twitch_domain_containing"/>
    <property type="match status" value="1"/>
</dbReference>